<evidence type="ECO:0000256" key="1">
    <source>
        <dbReference type="SAM" id="MobiDB-lite"/>
    </source>
</evidence>
<proteinExistence type="predicted"/>
<dbReference type="EMBL" id="BPRE01000015">
    <property type="protein sequence ID" value="GJE77499.1"/>
    <property type="molecule type" value="Genomic_DNA"/>
</dbReference>
<reference evidence="2" key="1">
    <citation type="journal article" date="2021" name="Front. Microbiol.">
        <title>Comprehensive Comparative Genomics and Phenotyping of Methylobacterium Species.</title>
        <authorList>
            <person name="Alessa O."/>
            <person name="Ogura Y."/>
            <person name="Fujitani Y."/>
            <person name="Takami H."/>
            <person name="Hayashi T."/>
            <person name="Sahin N."/>
            <person name="Tani A."/>
        </authorList>
    </citation>
    <scope>NUCLEOTIDE SEQUENCE</scope>
    <source>
        <strain evidence="2">DSM 14458</strain>
    </source>
</reference>
<protein>
    <submittedName>
        <fullName evidence="2">Uncharacterized protein</fullName>
    </submittedName>
</protein>
<accession>A0ABQ4V1I3</accession>
<comment type="caution">
    <text evidence="2">The sequence shown here is derived from an EMBL/GenBank/DDBJ whole genome shotgun (WGS) entry which is preliminary data.</text>
</comment>
<name>A0ABQ4V1I3_9HYPH</name>
<dbReference type="Proteomes" id="UP001055093">
    <property type="component" value="Unassembled WGS sequence"/>
</dbReference>
<evidence type="ECO:0000313" key="2">
    <source>
        <dbReference type="EMBL" id="GJE77499.1"/>
    </source>
</evidence>
<evidence type="ECO:0000313" key="3">
    <source>
        <dbReference type="Proteomes" id="UP001055093"/>
    </source>
</evidence>
<sequence length="101" mass="10615">MSASETIHIFAIDEVLKVSLIDGGDTLAVQLRDTAGDEVAILLSVAVAEGLNAQVQANLRETAHRPNRTRPKADLPAGGHRSCARIDDAPITHLPSNLVGA</sequence>
<gene>
    <name evidence="2" type="ORF">BGCPKDLD_4104</name>
</gene>
<organism evidence="2 3">
    <name type="scientific">Methylorubrum suomiense</name>
    <dbReference type="NCBI Taxonomy" id="144191"/>
    <lineage>
        <taxon>Bacteria</taxon>
        <taxon>Pseudomonadati</taxon>
        <taxon>Pseudomonadota</taxon>
        <taxon>Alphaproteobacteria</taxon>
        <taxon>Hyphomicrobiales</taxon>
        <taxon>Methylobacteriaceae</taxon>
        <taxon>Methylorubrum</taxon>
    </lineage>
</organism>
<dbReference type="RefSeq" id="WP_137828221.1">
    <property type="nucleotide sequence ID" value="NZ_BPRE01000015.1"/>
</dbReference>
<keyword evidence="3" id="KW-1185">Reference proteome</keyword>
<feature type="region of interest" description="Disordered" evidence="1">
    <location>
        <begin position="63"/>
        <end position="88"/>
    </location>
</feature>
<reference evidence="2" key="2">
    <citation type="submission" date="2021-08" db="EMBL/GenBank/DDBJ databases">
        <authorList>
            <person name="Tani A."/>
            <person name="Ola A."/>
            <person name="Ogura Y."/>
            <person name="Katsura K."/>
            <person name="Hayashi T."/>
        </authorList>
    </citation>
    <scope>NUCLEOTIDE SEQUENCE</scope>
    <source>
        <strain evidence="2">DSM 14458</strain>
    </source>
</reference>